<comment type="caution">
    <text evidence="8">The sequence shown here is derived from an EMBL/GenBank/DDBJ whole genome shotgun (WGS) entry which is preliminary data.</text>
</comment>
<evidence type="ECO:0000256" key="1">
    <source>
        <dbReference type="ARBA" id="ARBA00004442"/>
    </source>
</evidence>
<dbReference type="Proteomes" id="UP000287746">
    <property type="component" value="Unassembled WGS sequence"/>
</dbReference>
<keyword evidence="8" id="KW-0675">Receptor</keyword>
<dbReference type="InterPro" id="IPR006311">
    <property type="entry name" value="TAT_signal"/>
</dbReference>
<comment type="similarity">
    <text evidence="4">Belongs to the TonB-dependent receptor family.</text>
</comment>
<dbReference type="Pfam" id="PF07715">
    <property type="entry name" value="Plug"/>
    <property type="match status" value="1"/>
</dbReference>
<dbReference type="NCBIfam" id="TIGR01782">
    <property type="entry name" value="TonB-Xanth-Caul"/>
    <property type="match status" value="1"/>
</dbReference>
<organism evidence="8 9">
    <name type="scientific">Sphingomonas koreensis</name>
    <dbReference type="NCBI Taxonomy" id="93064"/>
    <lineage>
        <taxon>Bacteria</taxon>
        <taxon>Pseudomonadati</taxon>
        <taxon>Pseudomonadota</taxon>
        <taxon>Alphaproteobacteria</taxon>
        <taxon>Sphingomonadales</taxon>
        <taxon>Sphingomonadaceae</taxon>
        <taxon>Sphingomonas</taxon>
    </lineage>
</organism>
<keyword evidence="3" id="KW-0998">Cell outer membrane</keyword>
<dbReference type="EMBL" id="QQYZ01000020">
    <property type="protein sequence ID" value="RSY79364.1"/>
    <property type="molecule type" value="Genomic_DNA"/>
</dbReference>
<dbReference type="InterPro" id="IPR037066">
    <property type="entry name" value="Plug_dom_sf"/>
</dbReference>
<sequence>MTMREAGGRREFLNQTSLIAMAFAAAFSTAAHAQIAPAESETTSEGEILVTGTRASLESSLNAKRNADSIVDVVTAEDVGKFPDDNVAETLQRVPGVSIDRQSGEGRFVSVNGLGPEFVSVLVNGRALANDNPDRSFSFDTLAPEVIRTVKVYKSANAIVPEGGIGGSIDVVTAKPFDFKGFVFSGQVGGLYEENRKKADPQASFLISDRFMDGRLGVLASFNWFRRHNRTYRVQNSAITPNVFFDFASYAYVADDDEDAFRMQDLERSVDDETRERIGGTLAVQFDATDDLQLTVDYLYSRLDVKKHNNSVMNWFYAVQDNASNKQDESGIYTVFDHALGLNASGYAFISTEEYRPTETHAGGFNAAWTVSDSLAASFDFSGSRAVNNNRGRDRSYTVEALNQGGFLVMTDGGVPYLEGPDLYVPGDNNQGALRARITSNAGTYTKSENWQARTDFVFTPAETVKVKFGASYASQRKQNDFYQTPEAIRRMYHSNATNLPIGPGIVTGILRPGDVFGNSRLNSDMFVIDGEALRMWMNNDANLAARRNPTAGLTEFIANGRSWDAVRSGDSYVIKEDVLSAYADVHLNTFVGGRPLDIVAGLRFTKTDVTSTGTRRILTNLLKLEASGILTPVYDPASLDVTDITSSYDNWLPSLNLSFEPVDNLILRLSTSKTLTRPVLESLAPSINYTRLFAESRRASSNNPFLKPFSSFNIDASVEWYFKKGSGLSASFFRKRISDYIVPVVSIENIDTIADPAYRSFSITRPENAERAALHGFTFAALHTFDFGLGFQANYTTTKGEVTALTGTNFSLPGLSDTANAVVFYEKDFFAVRLAYNWRDKFLAHPNYGGVINEPRFYTAYSQLDGRISFSLPHGIGLALDVVNITGEKVRSHGRSDNAFISYADYGRRYTLSLSKKF</sequence>
<evidence type="ECO:0000259" key="7">
    <source>
        <dbReference type="Pfam" id="PF07715"/>
    </source>
</evidence>
<feature type="signal peptide" evidence="5">
    <location>
        <begin position="1"/>
        <end position="33"/>
    </location>
</feature>
<dbReference type="RefSeq" id="WP_126005322.1">
    <property type="nucleotide sequence ID" value="NZ_QQYZ01000020.1"/>
</dbReference>
<feature type="domain" description="TonB-dependent receptor-like beta-barrel" evidence="6">
    <location>
        <begin position="413"/>
        <end position="886"/>
    </location>
</feature>
<reference evidence="8 9" key="1">
    <citation type="submission" date="2018-07" db="EMBL/GenBank/DDBJ databases">
        <title>Genomic and Epidemiologic Investigation of an Indolent Hospital Outbreak.</title>
        <authorList>
            <person name="Johnson R.C."/>
            <person name="Deming C."/>
            <person name="Conlan S."/>
            <person name="Zellmer C.J."/>
            <person name="Michelin A.V."/>
            <person name="Lee-Lin S."/>
            <person name="Thomas P.J."/>
            <person name="Park M."/>
            <person name="Weingarten R.A."/>
            <person name="Less J."/>
            <person name="Dekker J.P."/>
            <person name="Frank K.M."/>
            <person name="Musser K.A."/>
            <person name="Mcquiston J.R."/>
            <person name="Henderson D.K."/>
            <person name="Lau A.F."/>
            <person name="Palmore T.N."/>
            <person name="Segre J.A."/>
        </authorList>
    </citation>
    <scope>NUCLEOTIDE SEQUENCE [LARGE SCALE GENOMIC DNA]</scope>
    <source>
        <strain evidence="8 9">SK-CDC1_0717</strain>
    </source>
</reference>
<keyword evidence="2 4" id="KW-0472">Membrane</keyword>
<dbReference type="InterPro" id="IPR036942">
    <property type="entry name" value="Beta-barrel_TonB_sf"/>
</dbReference>
<dbReference type="CDD" id="cd01347">
    <property type="entry name" value="ligand_gated_channel"/>
    <property type="match status" value="1"/>
</dbReference>
<proteinExistence type="inferred from homology"/>
<gene>
    <name evidence="8" type="ORF">DAH66_17515</name>
</gene>
<protein>
    <submittedName>
        <fullName evidence="8">TonB-dependent receptor</fullName>
    </submittedName>
</protein>
<evidence type="ECO:0000259" key="6">
    <source>
        <dbReference type="Pfam" id="PF00593"/>
    </source>
</evidence>
<dbReference type="PANTHER" id="PTHR40980">
    <property type="entry name" value="PLUG DOMAIN-CONTAINING PROTEIN"/>
    <property type="match status" value="1"/>
</dbReference>
<dbReference type="Gene3D" id="2.40.170.20">
    <property type="entry name" value="TonB-dependent receptor, beta-barrel domain"/>
    <property type="match status" value="1"/>
</dbReference>
<keyword evidence="5" id="KW-0732">Signal</keyword>
<evidence type="ECO:0000256" key="2">
    <source>
        <dbReference type="ARBA" id="ARBA00023136"/>
    </source>
</evidence>
<dbReference type="PROSITE" id="PS51318">
    <property type="entry name" value="TAT"/>
    <property type="match status" value="1"/>
</dbReference>
<keyword evidence="4" id="KW-0798">TonB box</keyword>
<feature type="chain" id="PRO_5019225399" evidence="5">
    <location>
        <begin position="34"/>
        <end position="919"/>
    </location>
</feature>
<dbReference type="InterPro" id="IPR010104">
    <property type="entry name" value="TonB_rcpt_bac"/>
</dbReference>
<accession>A0A430FZS0</accession>
<evidence type="ECO:0000256" key="3">
    <source>
        <dbReference type="ARBA" id="ARBA00023237"/>
    </source>
</evidence>
<comment type="subcellular location">
    <subcellularLocation>
        <location evidence="1 4">Cell outer membrane</location>
    </subcellularLocation>
</comment>
<dbReference type="AlphaFoldDB" id="A0A430FZS0"/>
<evidence type="ECO:0000313" key="9">
    <source>
        <dbReference type="Proteomes" id="UP000287746"/>
    </source>
</evidence>
<dbReference type="InterPro" id="IPR000531">
    <property type="entry name" value="Beta-barrel_TonB"/>
</dbReference>
<dbReference type="Pfam" id="PF00593">
    <property type="entry name" value="TonB_dep_Rec_b-barrel"/>
    <property type="match status" value="1"/>
</dbReference>
<feature type="domain" description="TonB-dependent receptor plug" evidence="7">
    <location>
        <begin position="64"/>
        <end position="167"/>
    </location>
</feature>
<dbReference type="SUPFAM" id="SSF56935">
    <property type="entry name" value="Porins"/>
    <property type="match status" value="1"/>
</dbReference>
<evidence type="ECO:0000313" key="8">
    <source>
        <dbReference type="EMBL" id="RSY79364.1"/>
    </source>
</evidence>
<evidence type="ECO:0000256" key="5">
    <source>
        <dbReference type="SAM" id="SignalP"/>
    </source>
</evidence>
<dbReference type="GO" id="GO:0009279">
    <property type="term" value="C:cell outer membrane"/>
    <property type="evidence" value="ECO:0007669"/>
    <property type="project" value="UniProtKB-SubCell"/>
</dbReference>
<name>A0A430FZS0_9SPHN</name>
<evidence type="ECO:0000256" key="4">
    <source>
        <dbReference type="RuleBase" id="RU003357"/>
    </source>
</evidence>
<dbReference type="PANTHER" id="PTHR40980:SF3">
    <property type="entry name" value="TONB-DEPENDENT RECEPTOR-LIKE BETA-BARREL DOMAIN-CONTAINING PROTEIN"/>
    <property type="match status" value="1"/>
</dbReference>
<dbReference type="Gene3D" id="2.170.130.10">
    <property type="entry name" value="TonB-dependent receptor, plug domain"/>
    <property type="match status" value="1"/>
</dbReference>
<dbReference type="InterPro" id="IPR012910">
    <property type="entry name" value="Plug_dom"/>
</dbReference>